<organism evidence="1 2">
    <name type="scientific">Romanomermis culicivorax</name>
    <name type="common">Nematode worm</name>
    <dbReference type="NCBI Taxonomy" id="13658"/>
    <lineage>
        <taxon>Eukaryota</taxon>
        <taxon>Metazoa</taxon>
        <taxon>Ecdysozoa</taxon>
        <taxon>Nematoda</taxon>
        <taxon>Enoplea</taxon>
        <taxon>Dorylaimia</taxon>
        <taxon>Mermithida</taxon>
        <taxon>Mermithoidea</taxon>
        <taxon>Mermithidae</taxon>
        <taxon>Romanomermis</taxon>
    </lineage>
</organism>
<keyword evidence="1" id="KW-1185">Reference proteome</keyword>
<reference evidence="2" key="1">
    <citation type="submission" date="2022-11" db="UniProtKB">
        <authorList>
            <consortium name="WormBaseParasite"/>
        </authorList>
    </citation>
    <scope>IDENTIFICATION</scope>
</reference>
<dbReference type="Proteomes" id="UP000887565">
    <property type="component" value="Unplaced"/>
</dbReference>
<proteinExistence type="predicted"/>
<dbReference type="WBParaSite" id="nRc.2.0.1.t40478-RA">
    <property type="protein sequence ID" value="nRc.2.0.1.t40478-RA"/>
    <property type="gene ID" value="nRc.2.0.1.g40478"/>
</dbReference>
<name>A0A915KS51_ROMCU</name>
<sequence>MNGKLELKHGADSVAGNAILPIQSDSLLGKDKRDQMTKMHSFGTRSATGVQKERLAFLVQIKHE</sequence>
<evidence type="ECO:0000313" key="1">
    <source>
        <dbReference type="Proteomes" id="UP000887565"/>
    </source>
</evidence>
<dbReference type="AlphaFoldDB" id="A0A915KS51"/>
<evidence type="ECO:0000313" key="2">
    <source>
        <dbReference type="WBParaSite" id="nRc.2.0.1.t40478-RA"/>
    </source>
</evidence>
<accession>A0A915KS51</accession>
<protein>
    <submittedName>
        <fullName evidence="2">Uncharacterized protein</fullName>
    </submittedName>
</protein>